<dbReference type="PIRSF" id="PIRSF006661">
    <property type="entry name" value="PP-lp_UCP006661"/>
    <property type="match status" value="1"/>
</dbReference>
<evidence type="ECO:0000313" key="4">
    <source>
        <dbReference type="Proteomes" id="UP000772181"/>
    </source>
</evidence>
<dbReference type="InterPro" id="IPR022310">
    <property type="entry name" value="NAD/GMP_synthase"/>
</dbReference>
<dbReference type="SUPFAM" id="SSF52402">
    <property type="entry name" value="Adenine nucleotide alpha hydrolases-like"/>
    <property type="match status" value="1"/>
</dbReference>
<feature type="domain" description="NAD/GMP synthase" evidence="2">
    <location>
        <begin position="18"/>
        <end position="71"/>
    </location>
</feature>
<evidence type="ECO:0000313" key="3">
    <source>
        <dbReference type="EMBL" id="MBI4595222.1"/>
    </source>
</evidence>
<dbReference type="GO" id="GO:0016783">
    <property type="term" value="F:sulfurtransferase activity"/>
    <property type="evidence" value="ECO:0007669"/>
    <property type="project" value="InterPro"/>
</dbReference>
<feature type="active site" description="Nucleophile and sulfur donor" evidence="1">
    <location>
        <position position="177"/>
    </location>
</feature>
<name>A0A933GJX2_UNCTE</name>
<sequence>MEQLYQKYETLKNCLVSLKRVLIAFSGGVDSTFLVKVAVDTLGRENVLAVTACSSTYPSREREEAVNFAKQGHILHDVITSEELDIPEFRNNPINRCYFCKKELFGKLKQLAESKGYNYVADGSNLDDNLDFRPGQQAARELGVVSPLREAGLTKDEIRGLSKELGLSTWNKPALACLSSRFPYGESISEGKLRAVEEAENFLKDLGFRQLRVRHHGNIARIELEAAESPRLFANGLSLKIINKLKNLGFTYVTLDLEGYRTGSMNEVLK</sequence>
<keyword evidence="3" id="KW-0808">Transferase</keyword>
<proteinExistence type="predicted"/>
<reference evidence="3" key="1">
    <citation type="submission" date="2020-07" db="EMBL/GenBank/DDBJ databases">
        <title>Huge and variable diversity of episymbiotic CPR bacteria and DPANN archaea in groundwater ecosystems.</title>
        <authorList>
            <person name="He C.Y."/>
            <person name="Keren R."/>
            <person name="Whittaker M."/>
            <person name="Farag I.F."/>
            <person name="Doudna J."/>
            <person name="Cate J.H.D."/>
            <person name="Banfield J.F."/>
        </authorList>
    </citation>
    <scope>NUCLEOTIDE SEQUENCE</scope>
    <source>
        <strain evidence="3">NC_groundwater_1482_Ag_S-0.65um_47_24</strain>
    </source>
</reference>
<accession>A0A933GJX2</accession>
<dbReference type="InterPro" id="IPR052188">
    <property type="entry name" value="Ni-pincer_cofactor_biosynth"/>
</dbReference>
<dbReference type="PANTHER" id="PTHR43169">
    <property type="entry name" value="EXSB FAMILY PROTEIN"/>
    <property type="match status" value="1"/>
</dbReference>
<organism evidence="3 4">
    <name type="scientific">Tectimicrobiota bacterium</name>
    <dbReference type="NCBI Taxonomy" id="2528274"/>
    <lineage>
        <taxon>Bacteria</taxon>
        <taxon>Pseudomonadati</taxon>
        <taxon>Nitrospinota/Tectimicrobiota group</taxon>
        <taxon>Candidatus Tectimicrobiota</taxon>
    </lineage>
</organism>
<dbReference type="AlphaFoldDB" id="A0A933GJX2"/>
<protein>
    <submittedName>
        <fullName evidence="3">ATP-dependent sacrificial sulfur transferase LarE</fullName>
    </submittedName>
</protein>
<dbReference type="InterPro" id="IPR005232">
    <property type="entry name" value="LarE"/>
</dbReference>
<dbReference type="EMBL" id="JACQWF010000116">
    <property type="protein sequence ID" value="MBI4595222.1"/>
    <property type="molecule type" value="Genomic_DNA"/>
</dbReference>
<gene>
    <name evidence="3" type="primary">larE</name>
    <name evidence="3" type="ORF">HY730_02465</name>
</gene>
<evidence type="ECO:0000259" key="2">
    <source>
        <dbReference type="Pfam" id="PF02540"/>
    </source>
</evidence>
<dbReference type="NCBIfam" id="TIGR00268">
    <property type="entry name" value="ATP-dependent sacrificial sulfur transferase LarE"/>
    <property type="match status" value="1"/>
</dbReference>
<dbReference type="PANTHER" id="PTHR43169:SF2">
    <property type="entry name" value="NAD_GMP SYNTHASE DOMAIN-CONTAINING PROTEIN"/>
    <property type="match status" value="1"/>
</dbReference>
<dbReference type="Gene3D" id="3.40.50.620">
    <property type="entry name" value="HUPs"/>
    <property type="match status" value="1"/>
</dbReference>
<dbReference type="Pfam" id="PF02540">
    <property type="entry name" value="NAD_synthase"/>
    <property type="match status" value="1"/>
</dbReference>
<dbReference type="CDD" id="cd01990">
    <property type="entry name" value="LarE-like"/>
    <property type="match status" value="1"/>
</dbReference>
<evidence type="ECO:0000256" key="1">
    <source>
        <dbReference type="PIRSR" id="PIRSR006661-1"/>
    </source>
</evidence>
<dbReference type="GO" id="GO:0006163">
    <property type="term" value="P:purine nucleotide metabolic process"/>
    <property type="evidence" value="ECO:0007669"/>
    <property type="project" value="UniProtKB-ARBA"/>
</dbReference>
<dbReference type="Proteomes" id="UP000772181">
    <property type="component" value="Unassembled WGS sequence"/>
</dbReference>
<dbReference type="InterPro" id="IPR014729">
    <property type="entry name" value="Rossmann-like_a/b/a_fold"/>
</dbReference>
<comment type="caution">
    <text evidence="3">The sequence shown here is derived from an EMBL/GenBank/DDBJ whole genome shotgun (WGS) entry which is preliminary data.</text>
</comment>